<dbReference type="NCBIfam" id="TIGR02532">
    <property type="entry name" value="IV_pilin_GFxxxE"/>
    <property type="match status" value="1"/>
</dbReference>
<evidence type="ECO:0000256" key="1">
    <source>
        <dbReference type="ARBA" id="ARBA00022481"/>
    </source>
</evidence>
<keyword evidence="1" id="KW-0488">Methylation</keyword>
<evidence type="ECO:0000259" key="2">
    <source>
        <dbReference type="Pfam" id="PF07596"/>
    </source>
</evidence>
<dbReference type="Proteomes" id="UP001238163">
    <property type="component" value="Unassembled WGS sequence"/>
</dbReference>
<organism evidence="3 4">
    <name type="scientific">Oligosphaera ethanolica</name>
    <dbReference type="NCBI Taxonomy" id="760260"/>
    <lineage>
        <taxon>Bacteria</taxon>
        <taxon>Pseudomonadati</taxon>
        <taxon>Lentisphaerota</taxon>
        <taxon>Oligosphaeria</taxon>
        <taxon>Oligosphaerales</taxon>
        <taxon>Oligosphaeraceae</taxon>
        <taxon>Oligosphaera</taxon>
    </lineage>
</organism>
<keyword evidence="4" id="KW-1185">Reference proteome</keyword>
<dbReference type="GO" id="GO:0015627">
    <property type="term" value="C:type II protein secretion system complex"/>
    <property type="evidence" value="ECO:0007669"/>
    <property type="project" value="InterPro"/>
</dbReference>
<protein>
    <submittedName>
        <fullName evidence="3">Prepilin-type N-terminal cleavage/methylation domain-containing protein/prepilin-type processing-associated H-X9-DG protein</fullName>
    </submittedName>
</protein>
<feature type="domain" description="DUF1559" evidence="2">
    <location>
        <begin position="34"/>
        <end position="78"/>
    </location>
</feature>
<dbReference type="InterPro" id="IPR045584">
    <property type="entry name" value="Pilin-like"/>
</dbReference>
<name>A0AAE4ANQ8_9BACT</name>
<dbReference type="Gene3D" id="3.30.700.10">
    <property type="entry name" value="Glycoprotein, Type 4 Pilin"/>
    <property type="match status" value="1"/>
</dbReference>
<comment type="caution">
    <text evidence="3">The sequence shown here is derived from an EMBL/GenBank/DDBJ whole genome shotgun (WGS) entry which is preliminary data.</text>
</comment>
<dbReference type="PRINTS" id="PR00813">
    <property type="entry name" value="BCTERIALGSPG"/>
</dbReference>
<sequence length="242" mass="26421">MMNRQRKAFTLIELLVVIAIIAILAAMLLPALAKAREKARQISCTSNLKQLGLALNMYTDDAEGILPEGWRNPPAVSWWDKIKGYIGDSTKAAVCPSASDLTGNNSRGYGGNPNYFVYNNATSTNIMAVNRLASPSFSSVFTDAQDCGTGVSSVITQPTLWAGLQRVASHYQAYPPSSLTCSSKYYATIDTNTCRLPVPRHNDGMNVAFLDGHVGWLNWRGYFGPLPNGYPYGDAACHWDDK</sequence>
<evidence type="ECO:0000313" key="4">
    <source>
        <dbReference type="Proteomes" id="UP001238163"/>
    </source>
</evidence>
<evidence type="ECO:0000313" key="3">
    <source>
        <dbReference type="EMBL" id="MDQ0289705.1"/>
    </source>
</evidence>
<dbReference type="InterPro" id="IPR011453">
    <property type="entry name" value="DUF1559"/>
</dbReference>
<reference evidence="3" key="1">
    <citation type="submission" date="2023-07" db="EMBL/GenBank/DDBJ databases">
        <title>Genomic Encyclopedia of Type Strains, Phase IV (KMG-IV): sequencing the most valuable type-strain genomes for metagenomic binning, comparative biology and taxonomic classification.</title>
        <authorList>
            <person name="Goeker M."/>
        </authorList>
    </citation>
    <scope>NUCLEOTIDE SEQUENCE</scope>
    <source>
        <strain evidence="3">DSM 24202</strain>
    </source>
</reference>
<dbReference type="InterPro" id="IPR027558">
    <property type="entry name" value="Pre_pil_HX9DG_C"/>
</dbReference>
<gene>
    <name evidence="3" type="ORF">J3R75_001812</name>
</gene>
<dbReference type="Pfam" id="PF07596">
    <property type="entry name" value="SBP_bac_10"/>
    <property type="match status" value="1"/>
</dbReference>
<dbReference type="InterPro" id="IPR012902">
    <property type="entry name" value="N_methyl_site"/>
</dbReference>
<dbReference type="InterPro" id="IPR000983">
    <property type="entry name" value="Bac_GSPG_pilin"/>
</dbReference>
<dbReference type="RefSeq" id="WP_307261159.1">
    <property type="nucleotide sequence ID" value="NZ_JAUSVL010000001.1"/>
</dbReference>
<dbReference type="Pfam" id="PF07963">
    <property type="entry name" value="N_methyl"/>
    <property type="match status" value="1"/>
</dbReference>
<dbReference type="AlphaFoldDB" id="A0AAE4ANQ8"/>
<dbReference type="NCBIfam" id="TIGR04294">
    <property type="entry name" value="pre_pil_HX9DG"/>
    <property type="match status" value="1"/>
</dbReference>
<accession>A0AAE4ANQ8</accession>
<dbReference type="PANTHER" id="PTHR30093">
    <property type="entry name" value="GENERAL SECRETION PATHWAY PROTEIN G"/>
    <property type="match status" value="1"/>
</dbReference>
<dbReference type="SUPFAM" id="SSF54523">
    <property type="entry name" value="Pili subunits"/>
    <property type="match status" value="1"/>
</dbReference>
<dbReference type="GO" id="GO:0015628">
    <property type="term" value="P:protein secretion by the type II secretion system"/>
    <property type="evidence" value="ECO:0007669"/>
    <property type="project" value="InterPro"/>
</dbReference>
<dbReference type="EMBL" id="JAUSVL010000001">
    <property type="protein sequence ID" value="MDQ0289705.1"/>
    <property type="molecule type" value="Genomic_DNA"/>
</dbReference>
<proteinExistence type="predicted"/>